<comment type="similarity">
    <text evidence="1">Belongs to the GDA1/CD39 NTPase family.</text>
</comment>
<dbReference type="GO" id="GO:0005794">
    <property type="term" value="C:Golgi apparatus"/>
    <property type="evidence" value="ECO:0007669"/>
    <property type="project" value="TreeGrafter"/>
</dbReference>
<keyword evidence="6" id="KW-0472">Membrane</keyword>
<dbReference type="WBParaSite" id="TREG1_4010.1">
    <property type="protein sequence ID" value="TREG1_4010.1"/>
    <property type="gene ID" value="TREG1_4010"/>
</dbReference>
<dbReference type="Gene3D" id="3.30.420.40">
    <property type="match status" value="1"/>
</dbReference>
<dbReference type="GO" id="GO:0006256">
    <property type="term" value="P:UDP catabolic process"/>
    <property type="evidence" value="ECO:0007669"/>
    <property type="project" value="TreeGrafter"/>
</dbReference>
<dbReference type="PANTHER" id="PTHR11782:SF121">
    <property type="entry name" value="NUCLEOSIDE-DIPHOSPHATASE MIG-23"/>
    <property type="match status" value="1"/>
</dbReference>
<dbReference type="PANTHER" id="PTHR11782">
    <property type="entry name" value="ADENOSINE/GUANOSINE DIPHOSPHATASE"/>
    <property type="match status" value="1"/>
</dbReference>
<reference evidence="9 10" key="2">
    <citation type="submission" date="2023-11" db="UniProtKB">
        <authorList>
            <consortium name="WormBaseParasite"/>
        </authorList>
    </citation>
    <scope>IDENTIFICATION</scope>
</reference>
<keyword evidence="6" id="KW-0812">Transmembrane</keyword>
<organism evidence="8 10">
    <name type="scientific">Trichobilharzia regenti</name>
    <name type="common">Nasal bird schistosome</name>
    <dbReference type="NCBI Taxonomy" id="157069"/>
    <lineage>
        <taxon>Eukaryota</taxon>
        <taxon>Metazoa</taxon>
        <taxon>Spiralia</taxon>
        <taxon>Lophotrochozoa</taxon>
        <taxon>Platyhelminthes</taxon>
        <taxon>Trematoda</taxon>
        <taxon>Digenea</taxon>
        <taxon>Strigeidida</taxon>
        <taxon>Schistosomatoidea</taxon>
        <taxon>Schistosomatidae</taxon>
        <taxon>Trichobilharzia</taxon>
    </lineage>
</organism>
<keyword evidence="8" id="KW-1185">Reference proteome</keyword>
<dbReference type="AlphaFoldDB" id="A0AA85JSH6"/>
<evidence type="ECO:0000256" key="2">
    <source>
        <dbReference type="ARBA" id="ARBA00022801"/>
    </source>
</evidence>
<feature type="compositionally biased region" description="Low complexity" evidence="5">
    <location>
        <begin position="549"/>
        <end position="567"/>
    </location>
</feature>
<dbReference type="GO" id="GO:0045134">
    <property type="term" value="F:UDP phosphatase activity"/>
    <property type="evidence" value="ECO:0007669"/>
    <property type="project" value="TreeGrafter"/>
</dbReference>
<dbReference type="Proteomes" id="UP000050795">
    <property type="component" value="Unassembled WGS sequence"/>
</dbReference>
<dbReference type="GO" id="GO:0046036">
    <property type="term" value="P:CTP metabolic process"/>
    <property type="evidence" value="ECO:0007669"/>
    <property type="project" value="TreeGrafter"/>
</dbReference>
<evidence type="ECO:0000256" key="7">
    <source>
        <dbReference type="SAM" id="SignalP"/>
    </source>
</evidence>
<proteinExistence type="inferred from homology"/>
<dbReference type="Pfam" id="PF01150">
    <property type="entry name" value="GDA1_CD39"/>
    <property type="match status" value="1"/>
</dbReference>
<dbReference type="WBParaSite" id="TREG1_4010.2">
    <property type="protein sequence ID" value="TREG1_4010.2"/>
    <property type="gene ID" value="TREG1_4010"/>
</dbReference>
<keyword evidence="7" id="KW-0732">Signal</keyword>
<dbReference type="GO" id="GO:0017111">
    <property type="term" value="F:ribonucleoside triphosphate phosphatase activity"/>
    <property type="evidence" value="ECO:0007669"/>
    <property type="project" value="TreeGrafter"/>
</dbReference>
<feature type="transmembrane region" description="Helical" evidence="6">
    <location>
        <begin position="488"/>
        <end position="513"/>
    </location>
</feature>
<keyword evidence="2" id="KW-0378">Hydrolase</keyword>
<dbReference type="GO" id="GO:0016020">
    <property type="term" value="C:membrane"/>
    <property type="evidence" value="ECO:0007669"/>
    <property type="project" value="TreeGrafter"/>
</dbReference>
<keyword evidence="4" id="KW-0547">Nucleotide-binding</keyword>
<keyword evidence="6" id="KW-1133">Transmembrane helix</keyword>
<evidence type="ECO:0000313" key="8">
    <source>
        <dbReference type="Proteomes" id="UP000050795"/>
    </source>
</evidence>
<evidence type="ECO:0000313" key="10">
    <source>
        <dbReference type="WBParaSite" id="TREG1_4010.2"/>
    </source>
</evidence>
<dbReference type="GO" id="GO:0004382">
    <property type="term" value="F:GDP phosphatase activity"/>
    <property type="evidence" value="ECO:0007669"/>
    <property type="project" value="TreeGrafter"/>
</dbReference>
<evidence type="ECO:0000256" key="3">
    <source>
        <dbReference type="PIRSR" id="PIRSR600407-1"/>
    </source>
</evidence>
<name>A0AA85JSH6_TRIRE</name>
<dbReference type="InterPro" id="IPR000407">
    <property type="entry name" value="GDA1_CD39_NTPase"/>
</dbReference>
<evidence type="ECO:0000313" key="9">
    <source>
        <dbReference type="WBParaSite" id="TREG1_4010.1"/>
    </source>
</evidence>
<dbReference type="Gene3D" id="3.30.420.150">
    <property type="entry name" value="Exopolyphosphatase. Domain 2"/>
    <property type="match status" value="1"/>
</dbReference>
<feature type="region of interest" description="Disordered" evidence="5">
    <location>
        <begin position="535"/>
        <end position="573"/>
    </location>
</feature>
<feature type="active site" description="Proton acceptor" evidence="3">
    <location>
        <position position="167"/>
    </location>
</feature>
<feature type="chain" id="PRO_5044704908" evidence="7">
    <location>
        <begin position="28"/>
        <end position="573"/>
    </location>
</feature>
<protein>
    <submittedName>
        <fullName evidence="9 10">Uncharacterized protein</fullName>
    </submittedName>
</protein>
<feature type="binding site" evidence="4">
    <location>
        <begin position="204"/>
        <end position="208"/>
    </location>
    <ligand>
        <name>ATP</name>
        <dbReference type="ChEBI" id="CHEBI:30616"/>
    </ligand>
</feature>
<reference evidence="8" key="1">
    <citation type="submission" date="2022-06" db="EMBL/GenBank/DDBJ databases">
        <authorList>
            <person name="Berger JAMES D."/>
            <person name="Berger JAMES D."/>
        </authorList>
    </citation>
    <scope>NUCLEOTIDE SEQUENCE [LARGE SCALE GENOMIC DNA]</scope>
</reference>
<evidence type="ECO:0000256" key="1">
    <source>
        <dbReference type="ARBA" id="ARBA00009283"/>
    </source>
</evidence>
<dbReference type="GO" id="GO:0005524">
    <property type="term" value="F:ATP binding"/>
    <property type="evidence" value="ECO:0007669"/>
    <property type="project" value="UniProtKB-KW"/>
</dbReference>
<evidence type="ECO:0000256" key="5">
    <source>
        <dbReference type="SAM" id="MobiDB-lite"/>
    </source>
</evidence>
<evidence type="ECO:0000256" key="4">
    <source>
        <dbReference type="PIRSR" id="PIRSR600407-2"/>
    </source>
</evidence>
<evidence type="ECO:0000256" key="6">
    <source>
        <dbReference type="SAM" id="Phobius"/>
    </source>
</evidence>
<keyword evidence="4" id="KW-0067">ATP-binding</keyword>
<accession>A0AA85JSH6</accession>
<sequence length="573" mass="65222">MNWHSFMKHLHAIVLALILCKMHKYEAAPVGQNYVIIIDAGSSGSRMFVYTWQSKAESISGLEDVEILKNSQGKPVVQKRTPGLSSFADKLDEIPKYISSLLDVAVENIPTSALPNTPLFIMATAGMRLLSPTQQDMIWQTVRDHVKSHYRFDFKYSDAYTISGTEEGLFGWISVNYLLGRFRPVSKTKEIIKQPTDGMLDMGGASMQIAFEIESTENLPKELVSEFSVRGKWFSPEQNYKVYVTSYLGYGMNALRKRYEEFLLYLYIGRHGIQTKKLEIEDPCLLRGFNVQNDRVPHAPALNVPPEPTNETFTVTYKGTGNMTQCLKNVEPLLLLNNHCTPIPCAMNNVVQPQIDFNSLEFYGLSEFFYTLETLKMIPPVKYSYHEALSKAQEICNTNWDAYHADLRKEKPDLSEEKFESFVSFKKLICFKASYLLSALHKGLHFPENYEKLQPAHEINSTELQWSLGALLYKLKTSTPEAEHNRKILLAFVIISGVVFGLTLLGVILYFIFKKRCSRTPKSLQVSNQQIDPVDTTNIPSTDVHLANSKDTNNTNNNKINNNNTDFHNNDTR</sequence>
<feature type="signal peptide" evidence="7">
    <location>
        <begin position="1"/>
        <end position="27"/>
    </location>
</feature>